<dbReference type="CDD" id="cd01562">
    <property type="entry name" value="Thr-dehyd"/>
    <property type="match status" value="1"/>
</dbReference>
<comment type="cofactor">
    <cofactor evidence="5">
        <name>Mg(2+)</name>
        <dbReference type="ChEBI" id="CHEBI:18420"/>
    </cofactor>
</comment>
<keyword evidence="9" id="KW-0663">Pyridoxal phosphate</keyword>
<evidence type="ECO:0000259" key="13">
    <source>
        <dbReference type="Pfam" id="PF00291"/>
    </source>
</evidence>
<dbReference type="InterPro" id="IPR001926">
    <property type="entry name" value="TrpB-like_PALP"/>
</dbReference>
<proteinExistence type="inferred from homology"/>
<evidence type="ECO:0000256" key="1">
    <source>
        <dbReference type="ARBA" id="ARBA00001274"/>
    </source>
</evidence>
<dbReference type="EMBL" id="DWZH01000080">
    <property type="protein sequence ID" value="HJB10886.1"/>
    <property type="molecule type" value="Genomic_DNA"/>
</dbReference>
<comment type="cofactor">
    <cofactor evidence="3">
        <name>pyridoxal 5'-phosphate</name>
        <dbReference type="ChEBI" id="CHEBI:597326"/>
    </cofactor>
</comment>
<keyword evidence="10" id="KW-0456">Lyase</keyword>
<gene>
    <name evidence="14" type="ORF">H9786_10230</name>
</gene>
<comment type="function">
    <text evidence="11">Catalyzes the anaerobic formation of alpha-ketobutyrate and ammonia from threonine in a two-step reaction. The first step involved a dehydration of threonine and a production of enamine intermediates (aminocrotonate), which tautomerizes to its imine form (iminobutyrate). Both intermediates are unstable and short-lived. The second step is the nonenzymatic hydrolysis of the enamine/imine intermediates to form 2-ketobutyrate and free ammonia. In the low water environment of the cell, the second step is accelerated by RidA.</text>
</comment>
<dbReference type="Proteomes" id="UP000823823">
    <property type="component" value="Unassembled WGS sequence"/>
</dbReference>
<dbReference type="PROSITE" id="PS00165">
    <property type="entry name" value="DEHYDRATASE_SER_THR"/>
    <property type="match status" value="1"/>
</dbReference>
<dbReference type="AlphaFoldDB" id="A0A9D2LE21"/>
<dbReference type="Pfam" id="PF00291">
    <property type="entry name" value="PALP"/>
    <property type="match status" value="1"/>
</dbReference>
<dbReference type="InterPro" id="IPR036052">
    <property type="entry name" value="TrpB-like_PALP_sf"/>
</dbReference>
<evidence type="ECO:0000256" key="12">
    <source>
        <dbReference type="ARBA" id="ARBA00031427"/>
    </source>
</evidence>
<feature type="domain" description="Tryptophan synthase beta chain-like PALP" evidence="13">
    <location>
        <begin position="29"/>
        <end position="312"/>
    </location>
</feature>
<reference evidence="14" key="2">
    <citation type="submission" date="2021-04" db="EMBL/GenBank/DDBJ databases">
        <authorList>
            <person name="Gilroy R."/>
        </authorList>
    </citation>
    <scope>NUCLEOTIDE SEQUENCE</scope>
    <source>
        <strain evidence="14">ChiHjej13B12-24818</strain>
    </source>
</reference>
<dbReference type="SUPFAM" id="SSF53686">
    <property type="entry name" value="Tryptophan synthase beta subunit-like PLP-dependent enzymes"/>
    <property type="match status" value="1"/>
</dbReference>
<evidence type="ECO:0000256" key="11">
    <source>
        <dbReference type="ARBA" id="ARBA00025527"/>
    </source>
</evidence>
<reference evidence="14" key="1">
    <citation type="journal article" date="2021" name="PeerJ">
        <title>Extensive microbial diversity within the chicken gut microbiome revealed by metagenomics and culture.</title>
        <authorList>
            <person name="Gilroy R."/>
            <person name="Ravi A."/>
            <person name="Getino M."/>
            <person name="Pursley I."/>
            <person name="Horton D.L."/>
            <person name="Alikhan N.F."/>
            <person name="Baker D."/>
            <person name="Gharbi K."/>
            <person name="Hall N."/>
            <person name="Watson M."/>
            <person name="Adriaenssens E.M."/>
            <person name="Foster-Nyarko E."/>
            <person name="Jarju S."/>
            <person name="Secka A."/>
            <person name="Antonio M."/>
            <person name="Oren A."/>
            <person name="Chaudhuri R.R."/>
            <person name="La Ragione R."/>
            <person name="Hildebrand F."/>
            <person name="Pallen M.J."/>
        </authorList>
    </citation>
    <scope>NUCLEOTIDE SEQUENCE</scope>
    <source>
        <strain evidence="14">ChiHjej13B12-24818</strain>
    </source>
</reference>
<dbReference type="GO" id="GO:0004794">
    <property type="term" value="F:threonine deaminase activity"/>
    <property type="evidence" value="ECO:0007669"/>
    <property type="project" value="UniProtKB-EC"/>
</dbReference>
<comment type="caution">
    <text evidence="14">The sequence shown here is derived from an EMBL/GenBank/DDBJ whole genome shotgun (WGS) entry which is preliminary data.</text>
</comment>
<name>A0A9D2LE21_9MICO</name>
<evidence type="ECO:0000256" key="10">
    <source>
        <dbReference type="ARBA" id="ARBA00023239"/>
    </source>
</evidence>
<evidence type="ECO:0000313" key="14">
    <source>
        <dbReference type="EMBL" id="HJB10886.1"/>
    </source>
</evidence>
<dbReference type="GO" id="GO:0018114">
    <property type="term" value="F:threonine racemase activity"/>
    <property type="evidence" value="ECO:0007669"/>
    <property type="project" value="TreeGrafter"/>
</dbReference>
<dbReference type="PANTHER" id="PTHR43050:SF1">
    <property type="entry name" value="SERINE RACEMASE"/>
    <property type="match status" value="1"/>
</dbReference>
<dbReference type="EC" id="4.3.1.19" evidence="7"/>
<sequence length="327" mass="34546">MLAAVNSDAGSLVSLADIRAAAERIQGVVLRSPVIALPHPADPDRLLHCKAESLQPTGAFKLRGAYNTISQVLETAREKGIVAQSSGNHARAVAWVARRLDLQATIVMPEATPRPKLEAVRALGARVEIVPNRERDQRAAELVAEHGSVHVPPYDDLRIIAGQGTVGLELVEQLPGVDVVLVPVSGGGLISGIATAVKSLRPQATVLGVEPELAADAQQSLRSGEHTAWDPDDTYRTLADGLRTPALGAHPWQHVRRYVDDIITVSEDGIRSAVRHLAVAGRLVAEPSGAVTTAAWLERDLPSGRTAAIVSGGSIDPDLLAQVLRTG</sequence>
<dbReference type="FunFam" id="3.40.50.1100:FF:000007">
    <property type="entry name" value="L-threonine dehydratase catabolic TdcB"/>
    <property type="match status" value="1"/>
</dbReference>
<comment type="cofactor">
    <cofactor evidence="2">
        <name>Ca(2+)</name>
        <dbReference type="ChEBI" id="CHEBI:29108"/>
    </cofactor>
</comment>
<evidence type="ECO:0000256" key="4">
    <source>
        <dbReference type="ARBA" id="ARBA00001936"/>
    </source>
</evidence>
<comment type="cofactor">
    <cofactor evidence="4">
        <name>Mn(2+)</name>
        <dbReference type="ChEBI" id="CHEBI:29035"/>
    </cofactor>
</comment>
<keyword evidence="8" id="KW-0460">Magnesium</keyword>
<dbReference type="InterPro" id="IPR000634">
    <property type="entry name" value="Ser/Thr_deHydtase_PyrdxlP-BS"/>
</dbReference>
<dbReference type="GO" id="GO:0005524">
    <property type="term" value="F:ATP binding"/>
    <property type="evidence" value="ECO:0007669"/>
    <property type="project" value="TreeGrafter"/>
</dbReference>
<evidence type="ECO:0000256" key="2">
    <source>
        <dbReference type="ARBA" id="ARBA00001913"/>
    </source>
</evidence>
<dbReference type="PANTHER" id="PTHR43050">
    <property type="entry name" value="SERINE / THREONINE RACEMASE FAMILY MEMBER"/>
    <property type="match status" value="1"/>
</dbReference>
<dbReference type="GO" id="GO:0070179">
    <property type="term" value="P:D-serine biosynthetic process"/>
    <property type="evidence" value="ECO:0007669"/>
    <property type="project" value="TreeGrafter"/>
</dbReference>
<evidence type="ECO:0000256" key="7">
    <source>
        <dbReference type="ARBA" id="ARBA00012096"/>
    </source>
</evidence>
<evidence type="ECO:0000256" key="9">
    <source>
        <dbReference type="ARBA" id="ARBA00022898"/>
    </source>
</evidence>
<dbReference type="GO" id="GO:0003941">
    <property type="term" value="F:L-serine ammonia-lyase activity"/>
    <property type="evidence" value="ECO:0007669"/>
    <property type="project" value="TreeGrafter"/>
</dbReference>
<dbReference type="GO" id="GO:0030170">
    <property type="term" value="F:pyridoxal phosphate binding"/>
    <property type="evidence" value="ECO:0007669"/>
    <property type="project" value="InterPro"/>
</dbReference>
<organism evidence="14 15">
    <name type="scientific">Candidatus Brachybacterium merdavium</name>
    <dbReference type="NCBI Taxonomy" id="2838513"/>
    <lineage>
        <taxon>Bacteria</taxon>
        <taxon>Bacillati</taxon>
        <taxon>Actinomycetota</taxon>
        <taxon>Actinomycetes</taxon>
        <taxon>Micrococcales</taxon>
        <taxon>Dermabacteraceae</taxon>
        <taxon>Brachybacterium</taxon>
    </lineage>
</organism>
<dbReference type="FunFam" id="3.40.50.1100:FF:000005">
    <property type="entry name" value="Threonine dehydratase catabolic"/>
    <property type="match status" value="1"/>
</dbReference>
<dbReference type="GO" id="GO:0030378">
    <property type="term" value="F:serine racemase activity"/>
    <property type="evidence" value="ECO:0007669"/>
    <property type="project" value="TreeGrafter"/>
</dbReference>
<protein>
    <recommendedName>
        <fullName evidence="7">threonine ammonia-lyase</fullName>
        <ecNumber evidence="7">4.3.1.19</ecNumber>
    </recommendedName>
    <alternativeName>
        <fullName evidence="12">Threonine deaminase</fullName>
    </alternativeName>
</protein>
<evidence type="ECO:0000256" key="6">
    <source>
        <dbReference type="ARBA" id="ARBA00010869"/>
    </source>
</evidence>
<evidence type="ECO:0000256" key="8">
    <source>
        <dbReference type="ARBA" id="ARBA00022842"/>
    </source>
</evidence>
<evidence type="ECO:0000256" key="5">
    <source>
        <dbReference type="ARBA" id="ARBA00001946"/>
    </source>
</evidence>
<comment type="similarity">
    <text evidence="6">Belongs to the serine/threonine dehydratase family.</text>
</comment>
<dbReference type="Gene3D" id="3.40.50.1100">
    <property type="match status" value="2"/>
</dbReference>
<evidence type="ECO:0000313" key="15">
    <source>
        <dbReference type="Proteomes" id="UP000823823"/>
    </source>
</evidence>
<comment type="catalytic activity">
    <reaction evidence="1">
        <text>L-threonine = 2-oxobutanoate + NH4(+)</text>
        <dbReference type="Rhea" id="RHEA:22108"/>
        <dbReference type="ChEBI" id="CHEBI:16763"/>
        <dbReference type="ChEBI" id="CHEBI:28938"/>
        <dbReference type="ChEBI" id="CHEBI:57926"/>
        <dbReference type="EC" id="4.3.1.19"/>
    </reaction>
</comment>
<evidence type="ECO:0000256" key="3">
    <source>
        <dbReference type="ARBA" id="ARBA00001933"/>
    </source>
</evidence>
<accession>A0A9D2LE21</accession>
<dbReference type="GO" id="GO:0000287">
    <property type="term" value="F:magnesium ion binding"/>
    <property type="evidence" value="ECO:0007669"/>
    <property type="project" value="TreeGrafter"/>
</dbReference>